<organism evidence="1 2">
    <name type="scientific">Lentinula lateritia</name>
    <dbReference type="NCBI Taxonomy" id="40482"/>
    <lineage>
        <taxon>Eukaryota</taxon>
        <taxon>Fungi</taxon>
        <taxon>Dikarya</taxon>
        <taxon>Basidiomycota</taxon>
        <taxon>Agaricomycotina</taxon>
        <taxon>Agaricomycetes</taxon>
        <taxon>Agaricomycetidae</taxon>
        <taxon>Agaricales</taxon>
        <taxon>Marasmiineae</taxon>
        <taxon>Omphalotaceae</taxon>
        <taxon>Lentinula</taxon>
    </lineage>
</organism>
<dbReference type="Proteomes" id="UP001150217">
    <property type="component" value="Unassembled WGS sequence"/>
</dbReference>
<evidence type="ECO:0000313" key="2">
    <source>
        <dbReference type="Proteomes" id="UP001150217"/>
    </source>
</evidence>
<accession>A0ABQ8V2Q1</accession>
<reference evidence="1" key="1">
    <citation type="submission" date="2022-08" db="EMBL/GenBank/DDBJ databases">
        <title>A Global Phylogenomic Analysis of the Shiitake Genus Lentinula.</title>
        <authorList>
            <consortium name="DOE Joint Genome Institute"/>
            <person name="Sierra-Patev S."/>
            <person name="Min B."/>
            <person name="Naranjo-Ortiz M."/>
            <person name="Looney B."/>
            <person name="Konkel Z."/>
            <person name="Slot J.C."/>
            <person name="Sakamoto Y."/>
            <person name="Steenwyk J.L."/>
            <person name="Rokas A."/>
            <person name="Carro J."/>
            <person name="Camarero S."/>
            <person name="Ferreira P."/>
            <person name="Molpeceres G."/>
            <person name="Ruiz-Duenas F.J."/>
            <person name="Serrano A."/>
            <person name="Henrissat B."/>
            <person name="Drula E."/>
            <person name="Hughes K.W."/>
            <person name="Mata J.L."/>
            <person name="Ishikawa N.K."/>
            <person name="Vargas-Isla R."/>
            <person name="Ushijima S."/>
            <person name="Smith C.A."/>
            <person name="Ahrendt S."/>
            <person name="Andreopoulos W."/>
            <person name="He G."/>
            <person name="Labutti K."/>
            <person name="Lipzen A."/>
            <person name="Ng V."/>
            <person name="Riley R."/>
            <person name="Sandor L."/>
            <person name="Barry K."/>
            <person name="Martinez A.T."/>
            <person name="Xiao Y."/>
            <person name="Gibbons J.G."/>
            <person name="Terashima K."/>
            <person name="Grigoriev I.V."/>
            <person name="Hibbett D.S."/>
        </authorList>
    </citation>
    <scope>NUCLEOTIDE SEQUENCE</scope>
    <source>
        <strain evidence="1">RHP3577 ss4</strain>
    </source>
</reference>
<proteinExistence type="predicted"/>
<dbReference type="EMBL" id="JANVFT010000154">
    <property type="protein sequence ID" value="KAJ4463723.1"/>
    <property type="molecule type" value="Genomic_DNA"/>
</dbReference>
<comment type="caution">
    <text evidence="1">The sequence shown here is derived from an EMBL/GenBank/DDBJ whole genome shotgun (WGS) entry which is preliminary data.</text>
</comment>
<protein>
    <recommendedName>
        <fullName evidence="3">TFIIS N-terminal domain-containing protein</fullName>
    </recommendedName>
</protein>
<keyword evidence="2" id="KW-1185">Reference proteome</keyword>
<name>A0ABQ8V2Q1_9AGAR</name>
<gene>
    <name evidence="1" type="ORF">C8R41DRAFT_872359</name>
</gene>
<sequence>MFLLLPQILLTSRIHIRNFHHQAHLRVRDWVVRFVTKGTGNEEVSEDKEEVVDLCNCSSRYRLPIIRKMLIHLSLTEYPVLPKSDLSLTYHLALVMKWVPRMFQGEVRLLTFGNVITAQLHKDDVGKKLAFVKIQELLGQRMSRKEALSAVGNLIDRWQTIPDIQTNKTLHLALERKFNANAGLPIVPSSVPESCSALSFG</sequence>
<evidence type="ECO:0000313" key="1">
    <source>
        <dbReference type="EMBL" id="KAJ4463723.1"/>
    </source>
</evidence>
<evidence type="ECO:0008006" key="3">
    <source>
        <dbReference type="Google" id="ProtNLM"/>
    </source>
</evidence>